<organism evidence="2 3">
    <name type="scientific">Nothobranchius furzeri</name>
    <name type="common">Turquoise killifish</name>
    <dbReference type="NCBI Taxonomy" id="105023"/>
    <lineage>
        <taxon>Eukaryota</taxon>
        <taxon>Metazoa</taxon>
        <taxon>Chordata</taxon>
        <taxon>Craniata</taxon>
        <taxon>Vertebrata</taxon>
        <taxon>Euteleostomi</taxon>
        <taxon>Actinopterygii</taxon>
        <taxon>Neopterygii</taxon>
        <taxon>Teleostei</taxon>
        <taxon>Neoteleostei</taxon>
        <taxon>Acanthomorphata</taxon>
        <taxon>Ovalentaria</taxon>
        <taxon>Atherinomorphae</taxon>
        <taxon>Cyprinodontiformes</taxon>
        <taxon>Nothobranchiidae</taxon>
        <taxon>Nothobranchius</taxon>
    </lineage>
</organism>
<accession>A0A8C6P620</accession>
<keyword evidence="3" id="KW-1185">Reference proteome</keyword>
<feature type="compositionally biased region" description="Basic and acidic residues" evidence="1">
    <location>
        <begin position="1"/>
        <end position="27"/>
    </location>
</feature>
<sequence length="69" mass="8008">MAEPSKKTRNPSSEESRKRKREHDRARVKTRVNIGPAFPQWRTLLERTALIQYFTEVVECARTACAPHA</sequence>
<dbReference type="Ensembl" id="ENSNFUT00015040652.1">
    <property type="protein sequence ID" value="ENSNFUP00015038944.1"/>
    <property type="gene ID" value="ENSNFUG00015018778.1"/>
</dbReference>
<evidence type="ECO:0000313" key="2">
    <source>
        <dbReference type="Ensembl" id="ENSNFUP00015038944.1"/>
    </source>
</evidence>
<dbReference type="Proteomes" id="UP000694548">
    <property type="component" value="Chromosome sgr12"/>
</dbReference>
<proteinExistence type="predicted"/>
<name>A0A8C6P620_NOTFU</name>
<dbReference type="GeneTree" id="ENSGT01010000228255"/>
<evidence type="ECO:0000313" key="3">
    <source>
        <dbReference type="Proteomes" id="UP000694548"/>
    </source>
</evidence>
<reference evidence="2" key="3">
    <citation type="submission" date="2025-09" db="UniProtKB">
        <authorList>
            <consortium name="Ensembl"/>
        </authorList>
    </citation>
    <scope>IDENTIFICATION</scope>
</reference>
<dbReference type="AlphaFoldDB" id="A0A8C6P620"/>
<evidence type="ECO:0000256" key="1">
    <source>
        <dbReference type="SAM" id="MobiDB-lite"/>
    </source>
</evidence>
<reference evidence="2" key="2">
    <citation type="submission" date="2025-08" db="UniProtKB">
        <authorList>
            <consortium name="Ensembl"/>
        </authorList>
    </citation>
    <scope>IDENTIFICATION</scope>
</reference>
<reference evidence="2" key="1">
    <citation type="submission" date="2014-08" db="EMBL/GenBank/DDBJ databases">
        <authorList>
            <person name="Senf B."/>
            <person name="Petzold A."/>
            <person name="Downie B.R."/>
            <person name="Koch P."/>
            <person name="Platzer M."/>
        </authorList>
    </citation>
    <scope>NUCLEOTIDE SEQUENCE [LARGE SCALE GENOMIC DNA]</scope>
    <source>
        <strain evidence="2">GRZ</strain>
    </source>
</reference>
<protein>
    <submittedName>
        <fullName evidence="2">Uncharacterized protein</fullName>
    </submittedName>
</protein>
<feature type="region of interest" description="Disordered" evidence="1">
    <location>
        <begin position="1"/>
        <end position="28"/>
    </location>
</feature>